<evidence type="ECO:0000256" key="4">
    <source>
        <dbReference type="ARBA" id="ARBA00019595"/>
    </source>
</evidence>
<dbReference type="InterPro" id="IPR000888">
    <property type="entry name" value="RmlC-like"/>
</dbReference>
<evidence type="ECO:0000256" key="5">
    <source>
        <dbReference type="PIRSR" id="PIRSR600888-1"/>
    </source>
</evidence>
<evidence type="ECO:0000256" key="7">
    <source>
        <dbReference type="RuleBase" id="RU364069"/>
    </source>
</evidence>
<evidence type="ECO:0000256" key="2">
    <source>
        <dbReference type="ARBA" id="ARBA00001997"/>
    </source>
</evidence>
<evidence type="ECO:0000256" key="6">
    <source>
        <dbReference type="PIRSR" id="PIRSR600888-3"/>
    </source>
</evidence>
<dbReference type="EC" id="5.1.3.13" evidence="3 7"/>
<dbReference type="Pfam" id="PF00908">
    <property type="entry name" value="dTDP_sugar_isom"/>
    <property type="match status" value="1"/>
</dbReference>
<dbReference type="UniPathway" id="UPA00124"/>
<proteinExistence type="inferred from homology"/>
<comment type="pathway">
    <text evidence="7">Carbohydrate biosynthesis; dTDP-L-rhamnose biosynthesis.</text>
</comment>
<dbReference type="NCBIfam" id="TIGR01221">
    <property type="entry name" value="rmlC"/>
    <property type="match status" value="1"/>
</dbReference>
<sequence length="182" mass="20465">MKFETTPLQGVYLLSPRVFGDERGFFLESWNARTFANEGFDLDFVQDNHSRSARGILRGLHYQTEHTQGKLVRVTQGAVFDVVVDMRRDSPTLGQWYGVTLSAENHQMLWVPAGFAHGFYVLTDSADFQYKCTDIYHPESEVSLAWDDPQLGIEWPLPAGEAPQLSGKDAHGLAFSEAPLLD</sequence>
<comment type="similarity">
    <text evidence="7">Belongs to the dTDP-4-dehydrorhamnose 3,5-epimerase family.</text>
</comment>
<dbReference type="EMBL" id="QRAN01000008">
    <property type="protein sequence ID" value="RLQ22136.1"/>
    <property type="molecule type" value="Genomic_DNA"/>
</dbReference>
<dbReference type="GO" id="GO:0005829">
    <property type="term" value="C:cytosol"/>
    <property type="evidence" value="ECO:0007669"/>
    <property type="project" value="TreeGrafter"/>
</dbReference>
<dbReference type="RefSeq" id="WP_117953970.1">
    <property type="nucleotide sequence ID" value="NZ_QRAN01000008.1"/>
</dbReference>
<feature type="active site" description="Proton donor" evidence="5">
    <location>
        <position position="130"/>
    </location>
</feature>
<dbReference type="SUPFAM" id="SSF51182">
    <property type="entry name" value="RmlC-like cupins"/>
    <property type="match status" value="1"/>
</dbReference>
<evidence type="ECO:0000256" key="3">
    <source>
        <dbReference type="ARBA" id="ARBA00012098"/>
    </source>
</evidence>
<dbReference type="AlphaFoldDB" id="A0A3L7DY67"/>
<accession>A0A3L7DY67</accession>
<dbReference type="InterPro" id="IPR011051">
    <property type="entry name" value="RmlC_Cupin_sf"/>
</dbReference>
<feature type="site" description="Participates in a stacking interaction with the thymidine ring of dTDP-4-oxo-6-deoxyglucose" evidence="6">
    <location>
        <position position="136"/>
    </location>
</feature>
<comment type="caution">
    <text evidence="8">The sequence shown here is derived from an EMBL/GenBank/DDBJ whole genome shotgun (WGS) entry which is preliminary data.</text>
</comment>
<comment type="subunit">
    <text evidence="7">Homodimer.</text>
</comment>
<dbReference type="InterPro" id="IPR014710">
    <property type="entry name" value="RmlC-like_jellyroll"/>
</dbReference>
<dbReference type="GO" id="GO:0019305">
    <property type="term" value="P:dTDP-rhamnose biosynthetic process"/>
    <property type="evidence" value="ECO:0007669"/>
    <property type="project" value="UniProtKB-UniRule"/>
</dbReference>
<evidence type="ECO:0000313" key="9">
    <source>
        <dbReference type="Proteomes" id="UP000265509"/>
    </source>
</evidence>
<comment type="function">
    <text evidence="2 7">Catalyzes the epimerization of the C3' and C5'positions of dTDP-6-deoxy-D-xylo-4-hexulose, forming dTDP-6-deoxy-L-lyxo-4-hexulose.</text>
</comment>
<dbReference type="OrthoDB" id="9800680at2"/>
<reference evidence="8 9" key="1">
    <citation type="submission" date="2018-07" db="EMBL/GenBank/DDBJ databases">
        <title>Halioglobus sp. genome submission.</title>
        <authorList>
            <person name="Ye M.-Q."/>
            <person name="Du Z.-J."/>
        </authorList>
    </citation>
    <scope>NUCLEOTIDE SEQUENCE [LARGE SCALE GENOMIC DNA]</scope>
    <source>
        <strain evidence="8 9">U0301</strain>
    </source>
</reference>
<comment type="catalytic activity">
    <reaction evidence="1 7">
        <text>dTDP-4-dehydro-6-deoxy-alpha-D-glucose = dTDP-4-dehydro-beta-L-rhamnose</text>
        <dbReference type="Rhea" id="RHEA:16969"/>
        <dbReference type="ChEBI" id="CHEBI:57649"/>
        <dbReference type="ChEBI" id="CHEBI:62830"/>
        <dbReference type="EC" id="5.1.3.13"/>
    </reaction>
</comment>
<name>A0A3L7DY67_9GAMM</name>
<organism evidence="8 9">
    <name type="scientific">Seongchinamella sediminis</name>
    <dbReference type="NCBI Taxonomy" id="2283635"/>
    <lineage>
        <taxon>Bacteria</taxon>
        <taxon>Pseudomonadati</taxon>
        <taxon>Pseudomonadota</taxon>
        <taxon>Gammaproteobacteria</taxon>
        <taxon>Cellvibrionales</taxon>
        <taxon>Halieaceae</taxon>
        <taxon>Seongchinamella</taxon>
    </lineage>
</organism>
<dbReference type="GO" id="GO:0008830">
    <property type="term" value="F:dTDP-4-dehydrorhamnose 3,5-epimerase activity"/>
    <property type="evidence" value="ECO:0007669"/>
    <property type="project" value="UniProtKB-UniRule"/>
</dbReference>
<dbReference type="PANTHER" id="PTHR21047:SF2">
    <property type="entry name" value="THYMIDINE DIPHOSPHO-4-KETO-RHAMNOSE 3,5-EPIMERASE"/>
    <property type="match status" value="1"/>
</dbReference>
<dbReference type="PANTHER" id="PTHR21047">
    <property type="entry name" value="DTDP-6-DEOXY-D-GLUCOSE-3,5 EPIMERASE"/>
    <property type="match status" value="1"/>
</dbReference>
<evidence type="ECO:0000313" key="8">
    <source>
        <dbReference type="EMBL" id="RLQ22136.1"/>
    </source>
</evidence>
<dbReference type="GO" id="GO:0000271">
    <property type="term" value="P:polysaccharide biosynthetic process"/>
    <property type="evidence" value="ECO:0007669"/>
    <property type="project" value="TreeGrafter"/>
</dbReference>
<keyword evidence="9" id="KW-1185">Reference proteome</keyword>
<dbReference type="Proteomes" id="UP000265509">
    <property type="component" value="Unassembled WGS sequence"/>
</dbReference>
<feature type="active site" description="Proton acceptor" evidence="5">
    <location>
        <position position="61"/>
    </location>
</feature>
<evidence type="ECO:0000256" key="1">
    <source>
        <dbReference type="ARBA" id="ARBA00001298"/>
    </source>
</evidence>
<dbReference type="Gene3D" id="2.60.120.10">
    <property type="entry name" value="Jelly Rolls"/>
    <property type="match status" value="1"/>
</dbReference>
<keyword evidence="7 8" id="KW-0413">Isomerase</keyword>
<dbReference type="CDD" id="cd00438">
    <property type="entry name" value="cupin_RmlC"/>
    <property type="match status" value="1"/>
</dbReference>
<protein>
    <recommendedName>
        <fullName evidence="4 7">dTDP-4-dehydrorhamnose 3,5-epimerase</fullName>
        <ecNumber evidence="3 7">5.1.3.13</ecNumber>
    </recommendedName>
    <alternativeName>
        <fullName evidence="7">Thymidine diphospho-4-keto-rhamnose 3,5-epimerase</fullName>
    </alternativeName>
</protein>
<gene>
    <name evidence="8" type="primary">rfbC</name>
    <name evidence="8" type="ORF">DWB85_09385</name>
</gene>